<dbReference type="PROSITE" id="PS50113">
    <property type="entry name" value="PAC"/>
    <property type="match status" value="1"/>
</dbReference>
<dbReference type="InterPro" id="IPR001610">
    <property type="entry name" value="PAC"/>
</dbReference>
<evidence type="ECO:0000259" key="19">
    <source>
        <dbReference type="PROSITE" id="PS50113"/>
    </source>
</evidence>
<evidence type="ECO:0000256" key="16">
    <source>
        <dbReference type="ARBA" id="ARBA00023170"/>
    </source>
</evidence>
<dbReference type="RefSeq" id="WP_111417770.1">
    <property type="nucleotide sequence ID" value="NZ_NPEX01000016.1"/>
</dbReference>
<sequence length="515" mass="57143">MDSIEPVNILLVDDQPAKLMSYEVILRELGERLITATSARDALRHLLRTDVAVVLVDVCMPELDGFELARMIRDHPRFEQTAIIFISAVHLSDEDRVRGYEMGAVDYVPVPVIPEVLRAKVRVFVDLFRKTRQLEALARGLEQRVTERTAELEASTERLRESERRRSVALAAGQMGSWDWDVRTGETIWDPGQFRIFGVAPDTFRPTFDAVRPMIVPEDLARLRETLQADADRQTFQMEVRIVRPDGDQRWCICAAAVTRDETGAVARVSGVTIDITDRKQAEERQLLLAREVDHRARNALAIVQAIVRLTAASNPQAYAAAVEGRIRALAQAHTLLSESRWEGADVRRLVDEELEAYRSGGPRVATEGPTVSLPPDRAQVLALALHELATNSVKYGALSVETGSLDVAWRFDGERVTLRWIETGGPPVRKPESRGFGTKILEASINQQIAGRVTLDWLPSGLDCTLEIPCGERPKSALRDSDDTDEVTDAADALPVAPRVPRLVARKAAAVHGG</sequence>
<dbReference type="Gene3D" id="3.30.450.20">
    <property type="entry name" value="PAS domain"/>
    <property type="match status" value="1"/>
</dbReference>
<keyword evidence="8" id="KW-0288">FMN</keyword>
<dbReference type="Gene3D" id="2.10.70.100">
    <property type="match status" value="1"/>
</dbReference>
<evidence type="ECO:0000259" key="18">
    <source>
        <dbReference type="PROSITE" id="PS50110"/>
    </source>
</evidence>
<organism evidence="20 21">
    <name type="scientific">Rhodoplanes roseus</name>
    <dbReference type="NCBI Taxonomy" id="29409"/>
    <lineage>
        <taxon>Bacteria</taxon>
        <taxon>Pseudomonadati</taxon>
        <taxon>Pseudomonadota</taxon>
        <taxon>Alphaproteobacteria</taxon>
        <taxon>Hyphomicrobiales</taxon>
        <taxon>Nitrobacteraceae</taxon>
        <taxon>Rhodoplanes</taxon>
    </lineage>
</organism>
<dbReference type="EMBL" id="NPEX01000016">
    <property type="protein sequence ID" value="RAI45436.1"/>
    <property type="molecule type" value="Genomic_DNA"/>
</dbReference>
<keyword evidence="14" id="KW-0157">Chromophore</keyword>
<keyword evidence="15" id="KW-0843">Virulence</keyword>
<dbReference type="Proteomes" id="UP000249130">
    <property type="component" value="Unassembled WGS sequence"/>
</dbReference>
<keyword evidence="7" id="KW-0285">Flavoprotein</keyword>
<evidence type="ECO:0000256" key="10">
    <source>
        <dbReference type="ARBA" id="ARBA00022737"/>
    </source>
</evidence>
<dbReference type="Gene3D" id="3.30.565.10">
    <property type="entry name" value="Histidine kinase-like ATPase, C-terminal domain"/>
    <property type="match status" value="1"/>
</dbReference>
<dbReference type="PANTHER" id="PTHR41523">
    <property type="entry name" value="TWO-COMPONENT SYSTEM SENSOR PROTEIN"/>
    <property type="match status" value="1"/>
</dbReference>
<evidence type="ECO:0000256" key="6">
    <source>
        <dbReference type="ARBA" id="ARBA00022606"/>
    </source>
</evidence>
<keyword evidence="16" id="KW-0675">Receptor</keyword>
<dbReference type="AlphaFoldDB" id="A0A327L514"/>
<dbReference type="NCBIfam" id="TIGR00229">
    <property type="entry name" value="sensory_box"/>
    <property type="match status" value="1"/>
</dbReference>
<dbReference type="Pfam" id="PF08447">
    <property type="entry name" value="PAS_3"/>
    <property type="match status" value="1"/>
</dbReference>
<dbReference type="SMART" id="SM00911">
    <property type="entry name" value="HWE_HK"/>
    <property type="match status" value="1"/>
</dbReference>
<feature type="domain" description="PAC" evidence="19">
    <location>
        <begin position="236"/>
        <end position="288"/>
    </location>
</feature>
<evidence type="ECO:0000313" key="20">
    <source>
        <dbReference type="EMBL" id="RAI45436.1"/>
    </source>
</evidence>
<keyword evidence="9" id="KW-0808">Transferase</keyword>
<comment type="caution">
    <text evidence="20">The sequence shown here is derived from an EMBL/GenBank/DDBJ whole genome shotgun (WGS) entry which is preliminary data.</text>
</comment>
<evidence type="ECO:0000256" key="13">
    <source>
        <dbReference type="ARBA" id="ARBA00022840"/>
    </source>
</evidence>
<evidence type="ECO:0000256" key="1">
    <source>
        <dbReference type="ARBA" id="ARBA00000085"/>
    </source>
</evidence>
<evidence type="ECO:0000313" key="21">
    <source>
        <dbReference type="Proteomes" id="UP000249130"/>
    </source>
</evidence>
<proteinExistence type="predicted"/>
<keyword evidence="10" id="KW-0677">Repeat</keyword>
<keyword evidence="13" id="KW-0067">ATP-binding</keyword>
<dbReference type="SMART" id="SM00448">
    <property type="entry name" value="REC"/>
    <property type="match status" value="1"/>
</dbReference>
<accession>A0A327L514</accession>
<evidence type="ECO:0000256" key="8">
    <source>
        <dbReference type="ARBA" id="ARBA00022643"/>
    </source>
</evidence>
<feature type="domain" description="Response regulatory" evidence="18">
    <location>
        <begin position="8"/>
        <end position="125"/>
    </location>
</feature>
<reference evidence="20 21" key="1">
    <citation type="submission" date="2017-07" db="EMBL/GenBank/DDBJ databases">
        <title>Draft Genome Sequences of Select Purple Nonsulfur Bacteria.</title>
        <authorList>
            <person name="Lasarre B."/>
            <person name="Mckinlay J.B."/>
        </authorList>
    </citation>
    <scope>NUCLEOTIDE SEQUENCE [LARGE SCALE GENOMIC DNA]</scope>
    <source>
        <strain evidence="20 21">DSM 5909</strain>
    </source>
</reference>
<dbReference type="PANTHER" id="PTHR41523:SF8">
    <property type="entry name" value="ETHYLENE RESPONSE SENSOR PROTEIN"/>
    <property type="match status" value="1"/>
</dbReference>
<keyword evidence="12" id="KW-0418">Kinase</keyword>
<dbReference type="PROSITE" id="PS50110">
    <property type="entry name" value="RESPONSE_REGULATORY"/>
    <property type="match status" value="1"/>
</dbReference>
<gene>
    <name evidence="20" type="ORF">CH341_04140</name>
</gene>
<dbReference type="SUPFAM" id="SSF55785">
    <property type="entry name" value="PYP-like sensor domain (PAS domain)"/>
    <property type="match status" value="1"/>
</dbReference>
<dbReference type="InterPro" id="IPR001789">
    <property type="entry name" value="Sig_transdc_resp-reg_receiver"/>
</dbReference>
<keyword evidence="6" id="KW-0716">Sensory transduction</keyword>
<evidence type="ECO:0000256" key="3">
    <source>
        <dbReference type="ARBA" id="ARBA00021740"/>
    </source>
</evidence>
<dbReference type="InterPro" id="IPR013655">
    <property type="entry name" value="PAS_fold_3"/>
</dbReference>
<dbReference type="SUPFAM" id="SSF52172">
    <property type="entry name" value="CheY-like"/>
    <property type="match status" value="1"/>
</dbReference>
<evidence type="ECO:0000256" key="14">
    <source>
        <dbReference type="ARBA" id="ARBA00022991"/>
    </source>
</evidence>
<dbReference type="Pfam" id="PF00072">
    <property type="entry name" value="Response_reg"/>
    <property type="match status" value="1"/>
</dbReference>
<comment type="catalytic activity">
    <reaction evidence="1">
        <text>ATP + protein L-histidine = ADP + protein N-phospho-L-histidine.</text>
        <dbReference type="EC" id="2.7.13.3"/>
    </reaction>
</comment>
<dbReference type="InterPro" id="IPR000700">
    <property type="entry name" value="PAS-assoc_C"/>
</dbReference>
<evidence type="ECO:0000256" key="15">
    <source>
        <dbReference type="ARBA" id="ARBA00023026"/>
    </source>
</evidence>
<dbReference type="GO" id="GO:0009881">
    <property type="term" value="F:photoreceptor activity"/>
    <property type="evidence" value="ECO:0007669"/>
    <property type="project" value="UniProtKB-KW"/>
</dbReference>
<dbReference type="InterPro" id="IPR011102">
    <property type="entry name" value="Sig_transdc_His_kinase_HWE"/>
</dbReference>
<evidence type="ECO:0000256" key="4">
    <source>
        <dbReference type="ARBA" id="ARBA00022543"/>
    </source>
</evidence>
<evidence type="ECO:0000256" key="17">
    <source>
        <dbReference type="PROSITE-ProRule" id="PRU00169"/>
    </source>
</evidence>
<dbReference type="InterPro" id="IPR036890">
    <property type="entry name" value="HATPase_C_sf"/>
</dbReference>
<name>A0A327L514_9BRAD</name>
<dbReference type="GO" id="GO:0000160">
    <property type="term" value="P:phosphorelay signal transduction system"/>
    <property type="evidence" value="ECO:0007669"/>
    <property type="project" value="InterPro"/>
</dbReference>
<dbReference type="GO" id="GO:0004673">
    <property type="term" value="F:protein histidine kinase activity"/>
    <property type="evidence" value="ECO:0007669"/>
    <property type="project" value="UniProtKB-EC"/>
</dbReference>
<evidence type="ECO:0000256" key="12">
    <source>
        <dbReference type="ARBA" id="ARBA00022777"/>
    </source>
</evidence>
<dbReference type="InterPro" id="IPR035965">
    <property type="entry name" value="PAS-like_dom_sf"/>
</dbReference>
<dbReference type="InterPro" id="IPR011006">
    <property type="entry name" value="CheY-like_superfamily"/>
</dbReference>
<dbReference type="Pfam" id="PF07536">
    <property type="entry name" value="HWE_HK"/>
    <property type="match status" value="1"/>
</dbReference>
<keyword evidence="5 17" id="KW-0597">Phosphoprotein</keyword>
<dbReference type="Gene3D" id="3.40.50.2300">
    <property type="match status" value="1"/>
</dbReference>
<dbReference type="InterPro" id="IPR000014">
    <property type="entry name" value="PAS"/>
</dbReference>
<feature type="modified residue" description="4-aspartylphosphate" evidence="17">
    <location>
        <position position="57"/>
    </location>
</feature>
<evidence type="ECO:0000256" key="2">
    <source>
        <dbReference type="ARBA" id="ARBA00012438"/>
    </source>
</evidence>
<dbReference type="SMART" id="SM00086">
    <property type="entry name" value="PAC"/>
    <property type="match status" value="1"/>
</dbReference>
<protein>
    <recommendedName>
        <fullName evidence="3">Blue-light-activated histidine kinase</fullName>
        <ecNumber evidence="2">2.7.13.3</ecNumber>
    </recommendedName>
</protein>
<evidence type="ECO:0000256" key="9">
    <source>
        <dbReference type="ARBA" id="ARBA00022679"/>
    </source>
</evidence>
<evidence type="ECO:0000256" key="7">
    <source>
        <dbReference type="ARBA" id="ARBA00022630"/>
    </source>
</evidence>
<keyword evidence="11" id="KW-0547">Nucleotide-binding</keyword>
<dbReference type="GO" id="GO:0005524">
    <property type="term" value="F:ATP binding"/>
    <property type="evidence" value="ECO:0007669"/>
    <property type="project" value="UniProtKB-KW"/>
</dbReference>
<dbReference type="CDD" id="cd00130">
    <property type="entry name" value="PAS"/>
    <property type="match status" value="1"/>
</dbReference>
<evidence type="ECO:0000256" key="5">
    <source>
        <dbReference type="ARBA" id="ARBA00022553"/>
    </source>
</evidence>
<keyword evidence="4" id="KW-0600">Photoreceptor protein</keyword>
<keyword evidence="21" id="KW-1185">Reference proteome</keyword>
<dbReference type="OrthoDB" id="9760752at2"/>
<dbReference type="EC" id="2.7.13.3" evidence="2"/>
<evidence type="ECO:0000256" key="11">
    <source>
        <dbReference type="ARBA" id="ARBA00022741"/>
    </source>
</evidence>